<accession>A0A1H0YSC9</accession>
<dbReference type="CDD" id="cd05013">
    <property type="entry name" value="SIS_RpiR"/>
    <property type="match status" value="1"/>
</dbReference>
<evidence type="ECO:0000259" key="4">
    <source>
        <dbReference type="PROSITE" id="PS51071"/>
    </source>
</evidence>
<dbReference type="GO" id="GO:0003700">
    <property type="term" value="F:DNA-binding transcription factor activity"/>
    <property type="evidence" value="ECO:0007669"/>
    <property type="project" value="InterPro"/>
</dbReference>
<keyword evidence="3" id="KW-0804">Transcription</keyword>
<feature type="domain" description="SIS" evidence="5">
    <location>
        <begin position="114"/>
        <end position="251"/>
    </location>
</feature>
<evidence type="ECO:0000256" key="1">
    <source>
        <dbReference type="ARBA" id="ARBA00023015"/>
    </source>
</evidence>
<dbReference type="PANTHER" id="PTHR30514">
    <property type="entry name" value="GLUCOKINASE"/>
    <property type="match status" value="1"/>
</dbReference>
<dbReference type="EMBL" id="FNJW01000008">
    <property type="protein sequence ID" value="SDQ18079.1"/>
    <property type="molecule type" value="Genomic_DNA"/>
</dbReference>
<sequence length="268" mass="30397">MTNNLDLSNRINQNYPLLSKKEKHVAAFILENKNDVESWNIKDLSRLTETSNATISRFCAKLHYRNFSEFKTFVSQELGENPMPLQVPVKIASYYTQLINSASQLIETQQITDFVEAIHLSNKILICGVGNSGLSAMELKYRLVRMGLIVDVVTDPHMMLMDAVLLKKYDLMIAISNYGQTQAVIDACTIAKKEHATVFVITNQNHTPLTNIADQVLFASGRTSIPDDQFINSQLPIHFILDVLCYVLLENKSYKNNRKKTIFALDLH</sequence>
<keyword evidence="1" id="KW-0805">Transcription regulation</keyword>
<gene>
    <name evidence="6" type="ORF">SAMN04487752_1127</name>
</gene>
<dbReference type="Proteomes" id="UP000199481">
    <property type="component" value="Unassembled WGS sequence"/>
</dbReference>
<organism evidence="6 7">
    <name type="scientific">Carnobacterium viridans</name>
    <dbReference type="NCBI Taxonomy" id="174587"/>
    <lineage>
        <taxon>Bacteria</taxon>
        <taxon>Bacillati</taxon>
        <taxon>Bacillota</taxon>
        <taxon>Bacilli</taxon>
        <taxon>Lactobacillales</taxon>
        <taxon>Carnobacteriaceae</taxon>
        <taxon>Carnobacterium</taxon>
    </lineage>
</organism>
<dbReference type="AlphaFoldDB" id="A0A1H0YSC9"/>
<proteinExistence type="predicted"/>
<dbReference type="Pfam" id="PF01380">
    <property type="entry name" value="SIS"/>
    <property type="match status" value="1"/>
</dbReference>
<dbReference type="InterPro" id="IPR047640">
    <property type="entry name" value="RpiR-like"/>
</dbReference>
<dbReference type="InterPro" id="IPR035472">
    <property type="entry name" value="RpiR-like_SIS"/>
</dbReference>
<dbReference type="OrthoDB" id="1648815at2"/>
<evidence type="ECO:0000313" key="6">
    <source>
        <dbReference type="EMBL" id="SDQ18079.1"/>
    </source>
</evidence>
<dbReference type="Gene3D" id="1.10.10.10">
    <property type="entry name" value="Winged helix-like DNA-binding domain superfamily/Winged helix DNA-binding domain"/>
    <property type="match status" value="1"/>
</dbReference>
<protein>
    <submittedName>
        <fullName evidence="6">DNA-binding transcriptional regulator, MurR/RpiR family, contains HTH and SIS domains</fullName>
    </submittedName>
</protein>
<dbReference type="GO" id="GO:0003677">
    <property type="term" value="F:DNA binding"/>
    <property type="evidence" value="ECO:0007669"/>
    <property type="project" value="UniProtKB-KW"/>
</dbReference>
<dbReference type="InterPro" id="IPR000281">
    <property type="entry name" value="HTH_RpiR"/>
</dbReference>
<dbReference type="InterPro" id="IPR036388">
    <property type="entry name" value="WH-like_DNA-bd_sf"/>
</dbReference>
<dbReference type="PROSITE" id="PS51464">
    <property type="entry name" value="SIS"/>
    <property type="match status" value="1"/>
</dbReference>
<reference evidence="7" key="1">
    <citation type="submission" date="2016-10" db="EMBL/GenBank/DDBJ databases">
        <authorList>
            <person name="Varghese N."/>
            <person name="Submissions S."/>
        </authorList>
    </citation>
    <scope>NUCLEOTIDE SEQUENCE [LARGE SCALE GENOMIC DNA]</scope>
    <source>
        <strain evidence="7">MPL-11</strain>
    </source>
</reference>
<dbReference type="Gene3D" id="3.40.50.10490">
    <property type="entry name" value="Glucose-6-phosphate isomerase like protein, domain 1"/>
    <property type="match status" value="1"/>
</dbReference>
<dbReference type="PROSITE" id="PS51071">
    <property type="entry name" value="HTH_RPIR"/>
    <property type="match status" value="1"/>
</dbReference>
<dbReference type="InterPro" id="IPR001347">
    <property type="entry name" value="SIS_dom"/>
</dbReference>
<keyword evidence="2 6" id="KW-0238">DNA-binding</keyword>
<dbReference type="SUPFAM" id="SSF53697">
    <property type="entry name" value="SIS domain"/>
    <property type="match status" value="1"/>
</dbReference>
<keyword evidence="7" id="KW-1185">Reference proteome</keyword>
<evidence type="ECO:0000256" key="3">
    <source>
        <dbReference type="ARBA" id="ARBA00023163"/>
    </source>
</evidence>
<dbReference type="SUPFAM" id="SSF46689">
    <property type="entry name" value="Homeodomain-like"/>
    <property type="match status" value="1"/>
</dbReference>
<evidence type="ECO:0000256" key="2">
    <source>
        <dbReference type="ARBA" id="ARBA00023125"/>
    </source>
</evidence>
<dbReference type="GO" id="GO:1901135">
    <property type="term" value="P:carbohydrate derivative metabolic process"/>
    <property type="evidence" value="ECO:0007669"/>
    <property type="project" value="InterPro"/>
</dbReference>
<dbReference type="GO" id="GO:0097367">
    <property type="term" value="F:carbohydrate derivative binding"/>
    <property type="evidence" value="ECO:0007669"/>
    <property type="project" value="InterPro"/>
</dbReference>
<dbReference type="Pfam" id="PF01418">
    <property type="entry name" value="HTH_6"/>
    <property type="match status" value="1"/>
</dbReference>
<dbReference type="RefSeq" id="WP_089975984.1">
    <property type="nucleotide sequence ID" value="NZ_FNJW01000008.1"/>
</dbReference>
<dbReference type="InterPro" id="IPR046348">
    <property type="entry name" value="SIS_dom_sf"/>
</dbReference>
<dbReference type="InterPro" id="IPR009057">
    <property type="entry name" value="Homeodomain-like_sf"/>
</dbReference>
<dbReference type="PANTHER" id="PTHR30514:SF21">
    <property type="entry name" value="RPIR-FAMILY TRANSCRIPTIONAL REGULATOR"/>
    <property type="match status" value="1"/>
</dbReference>
<feature type="domain" description="HTH rpiR-type" evidence="4">
    <location>
        <begin position="5"/>
        <end position="81"/>
    </location>
</feature>
<name>A0A1H0YSC9_9LACT</name>
<evidence type="ECO:0000313" key="7">
    <source>
        <dbReference type="Proteomes" id="UP000199481"/>
    </source>
</evidence>
<evidence type="ECO:0000259" key="5">
    <source>
        <dbReference type="PROSITE" id="PS51464"/>
    </source>
</evidence>